<accession>A0A1H4N200</accession>
<evidence type="ECO:0000313" key="1">
    <source>
        <dbReference type="EMBL" id="SEB89064.1"/>
    </source>
</evidence>
<reference evidence="2" key="1">
    <citation type="submission" date="2016-10" db="EMBL/GenBank/DDBJ databases">
        <authorList>
            <person name="Varghese N."/>
            <person name="Submissions S."/>
        </authorList>
    </citation>
    <scope>NUCLEOTIDE SEQUENCE [LARGE SCALE GENOMIC DNA]</scope>
    <source>
        <strain evidence="2">DSM 9751</strain>
    </source>
</reference>
<dbReference type="EMBL" id="FNTJ01000001">
    <property type="protein sequence ID" value="SEB89064.1"/>
    <property type="molecule type" value="Genomic_DNA"/>
</dbReference>
<protein>
    <submittedName>
        <fullName evidence="1">Uncharacterized protein</fullName>
    </submittedName>
</protein>
<proteinExistence type="predicted"/>
<organism evidence="1 2">
    <name type="scientific">Pseudomonas saponiphila</name>
    <dbReference type="NCBI Taxonomy" id="556534"/>
    <lineage>
        <taxon>Bacteria</taxon>
        <taxon>Pseudomonadati</taxon>
        <taxon>Pseudomonadota</taxon>
        <taxon>Gammaproteobacteria</taxon>
        <taxon>Pseudomonadales</taxon>
        <taxon>Pseudomonadaceae</taxon>
        <taxon>Pseudomonas</taxon>
    </lineage>
</organism>
<evidence type="ECO:0000313" key="2">
    <source>
        <dbReference type="Proteomes" id="UP000198982"/>
    </source>
</evidence>
<sequence length="51" mass="5859">MLGLTKGDHQRSRQARYAAVVDEVRETLSQCGFEIHRNPTQSLQIHCDYKA</sequence>
<dbReference type="Proteomes" id="UP000198982">
    <property type="component" value="Unassembled WGS sequence"/>
</dbReference>
<dbReference type="AlphaFoldDB" id="A0A1H4N200"/>
<name>A0A1H4N200_9PSED</name>
<dbReference type="RefSeq" id="WP_167365615.1">
    <property type="nucleotide sequence ID" value="NZ_FNTJ01000001.1"/>
</dbReference>
<keyword evidence="2" id="KW-1185">Reference proteome</keyword>
<gene>
    <name evidence="1" type="ORF">SAMN05216178_2648</name>
</gene>